<evidence type="ECO:0000313" key="4">
    <source>
        <dbReference type="EMBL" id="JAS69872.1"/>
    </source>
</evidence>
<dbReference type="SUPFAM" id="SSF51735">
    <property type="entry name" value="NAD(P)-binding Rossmann-fold domains"/>
    <property type="match status" value="1"/>
</dbReference>
<proteinExistence type="inferred from homology"/>
<keyword evidence="3" id="KW-0732">Signal</keyword>
<dbReference type="InterPro" id="IPR020904">
    <property type="entry name" value="Sc_DH/Rdtase_CS"/>
</dbReference>
<dbReference type="Pfam" id="PF13561">
    <property type="entry name" value="adh_short_C2"/>
    <property type="match status" value="1"/>
</dbReference>
<gene>
    <name evidence="4" type="ORF">g.2857</name>
</gene>
<accession>A0A1B6H5B2</accession>
<evidence type="ECO:0000256" key="2">
    <source>
        <dbReference type="ARBA" id="ARBA00023002"/>
    </source>
</evidence>
<dbReference type="EMBL" id="GECU01037834">
    <property type="protein sequence ID" value="JAS69872.1"/>
    <property type="molecule type" value="Transcribed_RNA"/>
</dbReference>
<dbReference type="InterPro" id="IPR002347">
    <property type="entry name" value="SDR_fam"/>
</dbReference>
<sequence length="256" mass="27265">FDNHTILLRVMMVFQKSAIALVTGAGSGIGRATSQLLARQGATVVAADINKKAAEETFGSLSGSGHMCIQLDVSKRDAVGAAVAEVTKKFSSPPTIAANCAGLMLHQSLEDLTEETYNKIFNVNVKGTVWVTQAVCRELVAAKKKGSIINISSMARHGYPCLSIYGATKGAVEVFSISTAKEFGPHGIRINVVAPGFIDTAMMVPFPEDLKKVYSNSNPLNRPGKPEEIAEVIAFLACNKSSYVNGTFMYVHGGHL</sequence>
<feature type="chain" id="PRO_5008584191" evidence="3">
    <location>
        <begin position="21"/>
        <end position="256"/>
    </location>
</feature>
<feature type="non-terminal residue" evidence="4">
    <location>
        <position position="1"/>
    </location>
</feature>
<dbReference type="PANTHER" id="PTHR24321">
    <property type="entry name" value="DEHYDROGENASES, SHORT CHAIN"/>
    <property type="match status" value="1"/>
</dbReference>
<dbReference type="PROSITE" id="PS00061">
    <property type="entry name" value="ADH_SHORT"/>
    <property type="match status" value="1"/>
</dbReference>
<dbReference type="PANTHER" id="PTHR24321:SF8">
    <property type="entry name" value="ESTRADIOL 17-BETA-DEHYDROGENASE 8-RELATED"/>
    <property type="match status" value="1"/>
</dbReference>
<evidence type="ECO:0000256" key="1">
    <source>
        <dbReference type="ARBA" id="ARBA00006484"/>
    </source>
</evidence>
<organism evidence="4">
    <name type="scientific">Homalodisca liturata</name>
    <dbReference type="NCBI Taxonomy" id="320908"/>
    <lineage>
        <taxon>Eukaryota</taxon>
        <taxon>Metazoa</taxon>
        <taxon>Ecdysozoa</taxon>
        <taxon>Arthropoda</taxon>
        <taxon>Hexapoda</taxon>
        <taxon>Insecta</taxon>
        <taxon>Pterygota</taxon>
        <taxon>Neoptera</taxon>
        <taxon>Paraneoptera</taxon>
        <taxon>Hemiptera</taxon>
        <taxon>Auchenorrhyncha</taxon>
        <taxon>Membracoidea</taxon>
        <taxon>Cicadellidae</taxon>
        <taxon>Cicadellinae</taxon>
        <taxon>Proconiini</taxon>
        <taxon>Homalodisca</taxon>
    </lineage>
</organism>
<dbReference type="PRINTS" id="PR00081">
    <property type="entry name" value="GDHRDH"/>
</dbReference>
<reference evidence="4" key="1">
    <citation type="submission" date="2015-11" db="EMBL/GenBank/DDBJ databases">
        <title>De novo transcriptome assembly of four potential Pierce s Disease insect vectors from Arizona vineyards.</title>
        <authorList>
            <person name="Tassone E.E."/>
        </authorList>
    </citation>
    <scope>NUCLEOTIDE SEQUENCE</scope>
</reference>
<dbReference type="InterPro" id="IPR036291">
    <property type="entry name" value="NAD(P)-bd_dom_sf"/>
</dbReference>
<dbReference type="FunFam" id="3.40.50.720:FF:000084">
    <property type="entry name" value="Short-chain dehydrogenase reductase"/>
    <property type="match status" value="1"/>
</dbReference>
<feature type="signal peptide" evidence="3">
    <location>
        <begin position="1"/>
        <end position="20"/>
    </location>
</feature>
<name>A0A1B6H5B2_9HEMI</name>
<dbReference type="CDD" id="cd05233">
    <property type="entry name" value="SDR_c"/>
    <property type="match status" value="1"/>
</dbReference>
<comment type="similarity">
    <text evidence="1">Belongs to the short-chain dehydrogenases/reductases (SDR) family.</text>
</comment>
<keyword evidence="2" id="KW-0560">Oxidoreductase</keyword>
<protein>
    <submittedName>
        <fullName evidence="4">Uncharacterized protein</fullName>
    </submittedName>
</protein>
<dbReference type="Gene3D" id="3.40.50.720">
    <property type="entry name" value="NAD(P)-binding Rossmann-like Domain"/>
    <property type="match status" value="1"/>
</dbReference>
<evidence type="ECO:0000256" key="3">
    <source>
        <dbReference type="SAM" id="SignalP"/>
    </source>
</evidence>
<dbReference type="AlphaFoldDB" id="A0A1B6H5B2"/>
<dbReference type="GO" id="GO:0016491">
    <property type="term" value="F:oxidoreductase activity"/>
    <property type="evidence" value="ECO:0007669"/>
    <property type="project" value="UniProtKB-KW"/>
</dbReference>